<dbReference type="Proteomes" id="UP000887576">
    <property type="component" value="Unplaced"/>
</dbReference>
<reference evidence="2" key="1">
    <citation type="submission" date="2022-11" db="UniProtKB">
        <authorList>
            <consortium name="WormBaseParasite"/>
        </authorList>
    </citation>
    <scope>IDENTIFICATION</scope>
</reference>
<evidence type="ECO:0000313" key="1">
    <source>
        <dbReference type="Proteomes" id="UP000887576"/>
    </source>
</evidence>
<accession>A0AC34Q8Z5</accession>
<name>A0AC34Q8Z5_9BILA</name>
<proteinExistence type="predicted"/>
<organism evidence="1 2">
    <name type="scientific">Panagrolaimus sp. JU765</name>
    <dbReference type="NCBI Taxonomy" id="591449"/>
    <lineage>
        <taxon>Eukaryota</taxon>
        <taxon>Metazoa</taxon>
        <taxon>Ecdysozoa</taxon>
        <taxon>Nematoda</taxon>
        <taxon>Chromadorea</taxon>
        <taxon>Rhabditida</taxon>
        <taxon>Tylenchina</taxon>
        <taxon>Panagrolaimomorpha</taxon>
        <taxon>Panagrolaimoidea</taxon>
        <taxon>Panagrolaimidae</taxon>
        <taxon>Panagrolaimus</taxon>
    </lineage>
</organism>
<dbReference type="WBParaSite" id="JU765_v2.g14013.t1">
    <property type="protein sequence ID" value="JU765_v2.g14013.t1"/>
    <property type="gene ID" value="JU765_v2.g14013"/>
</dbReference>
<protein>
    <submittedName>
        <fullName evidence="2">Laminin EGF-like domain-containing protein</fullName>
    </submittedName>
</protein>
<sequence>GASECYLASDGAVKCRNCPAGFSGDRCDKCAPGYTLSAKTGGRDCEPVGRVRSDRIDFVDSPKGLPSDPYAAQRLQQQQNARRRHRRRRYRVTSARRFHRL</sequence>
<evidence type="ECO:0000313" key="2">
    <source>
        <dbReference type="WBParaSite" id="JU765_v2.g14013.t1"/>
    </source>
</evidence>